<evidence type="ECO:0000259" key="7">
    <source>
        <dbReference type="PROSITE" id="PS51998"/>
    </source>
</evidence>
<dbReference type="SMART" id="SM00151">
    <property type="entry name" value="SWIB"/>
    <property type="match status" value="1"/>
</dbReference>
<dbReference type="Pfam" id="PF08766">
    <property type="entry name" value="DEK_C"/>
    <property type="match status" value="1"/>
</dbReference>
<feature type="compositionally biased region" description="Basic and acidic residues" evidence="5">
    <location>
        <begin position="361"/>
        <end position="379"/>
    </location>
</feature>
<dbReference type="GO" id="GO:0000500">
    <property type="term" value="C:RNA polymerase I upstream activating factor complex"/>
    <property type="evidence" value="ECO:0007669"/>
    <property type="project" value="UniProtKB-ARBA"/>
</dbReference>
<dbReference type="PROSITE" id="PS51925">
    <property type="entry name" value="SWIB_MDM2"/>
    <property type="match status" value="1"/>
</dbReference>
<dbReference type="SUPFAM" id="SSF109715">
    <property type="entry name" value="DEK C-terminal domain"/>
    <property type="match status" value="1"/>
</dbReference>
<sequence length="410" mass="45828">MPPSLELLEPKIRDILRSADLDNVTAKMVRKQLEADYGSLNDIKKEVDELTVRLVNEIPVKEEGFNEGAIDLYKIEDVQVKAEGESKPASTPRKRPAATNSRGASARKKVKSEDRIYSEDELDGTRSWTCLLKDIMCAYHFQPQTRKSPMQLWPVGYSRKKMAMGNEKLVQTPHQPVAPKHLHRVEEEAEEAEVSIHPFCYHPLCQHSVQEKPCCRVLRHLIKPEDSVGGASAASFPSNNGYGEDDYSEDEKPRPSKKKATTTKRAAKSSNSSTGKRSSSGFNKPQQLSPELAAVVGTDQLGRPQTVKAIWDYIKANNLQNPSDKRTILCDEKLQRVFGQPSVTMFQMNKLLTPHFSAADESVKEDLKDEVKTEVKGEEDGGGEEGGEEYSAAEDSPEEDLSDEDYEHLV</sequence>
<keyword evidence="3" id="KW-0804">Transcription</keyword>
<reference evidence="8" key="1">
    <citation type="submission" date="2020-05" db="EMBL/GenBank/DDBJ databases">
        <title>Phylogenomic resolution of chytrid fungi.</title>
        <authorList>
            <person name="Stajich J.E."/>
            <person name="Amses K."/>
            <person name="Simmons R."/>
            <person name="Seto K."/>
            <person name="Myers J."/>
            <person name="Bonds A."/>
            <person name="Quandt C.A."/>
            <person name="Barry K."/>
            <person name="Liu P."/>
            <person name="Grigoriev I."/>
            <person name="Longcore J.E."/>
            <person name="James T.Y."/>
        </authorList>
    </citation>
    <scope>NUCLEOTIDE SEQUENCE</scope>
    <source>
        <strain evidence="8">JEL0318</strain>
    </source>
</reference>
<dbReference type="InterPro" id="IPR036885">
    <property type="entry name" value="SWIB_MDM2_dom_sf"/>
</dbReference>
<dbReference type="FunFam" id="1.10.245.10:FF:000004">
    <property type="entry name" value="Upstream activation factor subunit"/>
    <property type="match status" value="1"/>
</dbReference>
<feature type="compositionally biased region" description="Basic residues" evidence="5">
    <location>
        <begin position="255"/>
        <end position="267"/>
    </location>
</feature>
<accession>A0AAD5X2Y7</accession>
<feature type="region of interest" description="Disordered" evidence="5">
    <location>
        <begin position="228"/>
        <end position="289"/>
    </location>
</feature>
<dbReference type="AlphaFoldDB" id="A0AAD5X2Y7"/>
<evidence type="ECO:0000256" key="5">
    <source>
        <dbReference type="SAM" id="MobiDB-lite"/>
    </source>
</evidence>
<dbReference type="PROSITE" id="PS51998">
    <property type="entry name" value="DEK_C"/>
    <property type="match status" value="1"/>
</dbReference>
<feature type="region of interest" description="Disordered" evidence="5">
    <location>
        <begin position="83"/>
        <end position="114"/>
    </location>
</feature>
<dbReference type="GO" id="GO:0001181">
    <property type="term" value="F:RNA polymerase I general transcription initiation factor activity"/>
    <property type="evidence" value="ECO:0007669"/>
    <property type="project" value="UniProtKB-ARBA"/>
</dbReference>
<dbReference type="SUPFAM" id="SSF47592">
    <property type="entry name" value="SWIB/MDM2 domain"/>
    <property type="match status" value="1"/>
</dbReference>
<feature type="domain" description="DEK-C" evidence="7">
    <location>
        <begin position="2"/>
        <end position="56"/>
    </location>
</feature>
<gene>
    <name evidence="8" type="ORF">HK097_009818</name>
</gene>
<evidence type="ECO:0000256" key="4">
    <source>
        <dbReference type="ARBA" id="ARBA00023242"/>
    </source>
</evidence>
<feature type="domain" description="DM2" evidence="6">
    <location>
        <begin position="281"/>
        <end position="358"/>
    </location>
</feature>
<dbReference type="PANTHER" id="PTHR13844">
    <property type="entry name" value="SWI/SNF-RELATED MATRIX-ASSOCIATED ACTIN-DEPENDENT REGULATOR OF CHROMATIN SUBFAMILY D"/>
    <property type="match status" value="1"/>
</dbReference>
<dbReference type="InterPro" id="IPR014876">
    <property type="entry name" value="DEK_C"/>
</dbReference>
<dbReference type="Gene3D" id="1.10.245.10">
    <property type="entry name" value="SWIB/MDM2 domain"/>
    <property type="match status" value="1"/>
</dbReference>
<evidence type="ECO:0000256" key="3">
    <source>
        <dbReference type="ARBA" id="ARBA00023163"/>
    </source>
</evidence>
<evidence type="ECO:0000313" key="8">
    <source>
        <dbReference type="EMBL" id="KAJ3049153.1"/>
    </source>
</evidence>
<protein>
    <recommendedName>
        <fullName evidence="10">DM2 domain-containing protein</fullName>
    </recommendedName>
</protein>
<comment type="subcellular location">
    <subcellularLocation>
        <location evidence="1">Nucleus</location>
    </subcellularLocation>
</comment>
<keyword evidence="9" id="KW-1185">Reference proteome</keyword>
<comment type="caution">
    <text evidence="8">The sequence shown here is derived from an EMBL/GenBank/DDBJ whole genome shotgun (WGS) entry which is preliminary data.</text>
</comment>
<name>A0AAD5X2Y7_9FUNG</name>
<keyword evidence="4" id="KW-0539">Nucleus</keyword>
<dbReference type="Proteomes" id="UP001212841">
    <property type="component" value="Unassembled WGS sequence"/>
</dbReference>
<evidence type="ECO:0008006" key="10">
    <source>
        <dbReference type="Google" id="ProtNLM"/>
    </source>
</evidence>
<organism evidence="8 9">
    <name type="scientific">Rhizophlyctis rosea</name>
    <dbReference type="NCBI Taxonomy" id="64517"/>
    <lineage>
        <taxon>Eukaryota</taxon>
        <taxon>Fungi</taxon>
        <taxon>Fungi incertae sedis</taxon>
        <taxon>Chytridiomycota</taxon>
        <taxon>Chytridiomycota incertae sedis</taxon>
        <taxon>Chytridiomycetes</taxon>
        <taxon>Rhizophlyctidales</taxon>
        <taxon>Rhizophlyctidaceae</taxon>
        <taxon>Rhizophlyctis</taxon>
    </lineage>
</organism>
<evidence type="ECO:0000313" key="9">
    <source>
        <dbReference type="Proteomes" id="UP001212841"/>
    </source>
</evidence>
<dbReference type="CDD" id="cd10567">
    <property type="entry name" value="SWIB-MDM2_like"/>
    <property type="match status" value="1"/>
</dbReference>
<dbReference type="InterPro" id="IPR003121">
    <property type="entry name" value="SWIB_MDM2_domain"/>
</dbReference>
<keyword evidence="2" id="KW-0805">Transcription regulation</keyword>
<feature type="compositionally biased region" description="Low complexity" evidence="5">
    <location>
        <begin position="268"/>
        <end position="280"/>
    </location>
</feature>
<dbReference type="InterPro" id="IPR019835">
    <property type="entry name" value="SWIB_domain"/>
</dbReference>
<evidence type="ECO:0000256" key="1">
    <source>
        <dbReference type="ARBA" id="ARBA00004123"/>
    </source>
</evidence>
<evidence type="ECO:0000256" key="2">
    <source>
        <dbReference type="ARBA" id="ARBA00023015"/>
    </source>
</evidence>
<feature type="region of interest" description="Disordered" evidence="5">
    <location>
        <begin position="361"/>
        <end position="410"/>
    </location>
</feature>
<dbReference type="Pfam" id="PF02201">
    <property type="entry name" value="SWIB"/>
    <property type="match status" value="1"/>
</dbReference>
<proteinExistence type="predicted"/>
<dbReference type="Gene3D" id="1.10.10.60">
    <property type="entry name" value="Homeodomain-like"/>
    <property type="match status" value="1"/>
</dbReference>
<dbReference type="EMBL" id="JADGJD010000687">
    <property type="protein sequence ID" value="KAJ3049153.1"/>
    <property type="molecule type" value="Genomic_DNA"/>
</dbReference>
<feature type="compositionally biased region" description="Acidic residues" evidence="5">
    <location>
        <begin position="380"/>
        <end position="410"/>
    </location>
</feature>
<evidence type="ECO:0000259" key="6">
    <source>
        <dbReference type="PROSITE" id="PS51925"/>
    </source>
</evidence>